<dbReference type="AlphaFoldDB" id="A0AAD8FIF5"/>
<sequence>KHKSKVNRSYSFSFVKFLSIPRLLHRLDDRYGSSVDKEEWLPTTAAQSSFSTANTIKRTATLSETNESPDSSDFSDTDITTSVFSEKRSKLFETFRLASQASFRTKNAGTESNFDAKNRNPVEGIDSKKNSGTAEPNRFLGVLRATQQKLKNLAIHRMRRKDVSVTEGVVEITVPEENAIPKEYPRKKSSLTAWRKLSKASVSKFKEARRESKPEKSDLEENKAISNAHDVALIPKNTFSRTNPGIYIGD</sequence>
<feature type="region of interest" description="Disordered" evidence="1">
    <location>
        <begin position="109"/>
        <end position="134"/>
    </location>
</feature>
<evidence type="ECO:0000313" key="3">
    <source>
        <dbReference type="Proteomes" id="UP001233172"/>
    </source>
</evidence>
<protein>
    <submittedName>
        <fullName evidence="2">Uncharacterized protein</fullName>
    </submittedName>
</protein>
<proteinExistence type="predicted"/>
<feature type="compositionally biased region" description="Basic and acidic residues" evidence="1">
    <location>
        <begin position="114"/>
        <end position="129"/>
    </location>
</feature>
<accession>A0AAD8FIF5</accession>
<reference evidence="2" key="1">
    <citation type="journal article" date="2023" name="PLoS Negl. Trop. Dis.">
        <title>A genome sequence for Biomphalaria pfeifferi, the major vector snail for the human-infecting parasite Schistosoma mansoni.</title>
        <authorList>
            <person name="Bu L."/>
            <person name="Lu L."/>
            <person name="Laidemitt M.R."/>
            <person name="Zhang S.M."/>
            <person name="Mutuku M."/>
            <person name="Mkoji G."/>
            <person name="Steinauer M."/>
            <person name="Loker E.S."/>
        </authorList>
    </citation>
    <scope>NUCLEOTIDE SEQUENCE</scope>
    <source>
        <strain evidence="2">KasaAsao</strain>
    </source>
</reference>
<organism evidence="2 3">
    <name type="scientific">Biomphalaria pfeifferi</name>
    <name type="common">Bloodfluke planorb</name>
    <name type="synonym">Freshwater snail</name>
    <dbReference type="NCBI Taxonomy" id="112525"/>
    <lineage>
        <taxon>Eukaryota</taxon>
        <taxon>Metazoa</taxon>
        <taxon>Spiralia</taxon>
        <taxon>Lophotrochozoa</taxon>
        <taxon>Mollusca</taxon>
        <taxon>Gastropoda</taxon>
        <taxon>Heterobranchia</taxon>
        <taxon>Euthyneura</taxon>
        <taxon>Panpulmonata</taxon>
        <taxon>Hygrophila</taxon>
        <taxon>Lymnaeoidea</taxon>
        <taxon>Planorbidae</taxon>
        <taxon>Biomphalaria</taxon>
    </lineage>
</organism>
<evidence type="ECO:0000313" key="2">
    <source>
        <dbReference type="EMBL" id="KAK0066227.1"/>
    </source>
</evidence>
<feature type="non-terminal residue" evidence="2">
    <location>
        <position position="1"/>
    </location>
</feature>
<name>A0AAD8FIF5_BIOPF</name>
<dbReference type="Proteomes" id="UP001233172">
    <property type="component" value="Unassembled WGS sequence"/>
</dbReference>
<feature type="compositionally biased region" description="Basic and acidic residues" evidence="1">
    <location>
        <begin position="204"/>
        <end position="223"/>
    </location>
</feature>
<feature type="region of interest" description="Disordered" evidence="1">
    <location>
        <begin position="203"/>
        <end position="227"/>
    </location>
</feature>
<keyword evidence="3" id="KW-1185">Reference proteome</keyword>
<dbReference type="EMBL" id="JASAOG010000011">
    <property type="protein sequence ID" value="KAK0066227.1"/>
    <property type="molecule type" value="Genomic_DNA"/>
</dbReference>
<gene>
    <name evidence="2" type="ORF">Bpfe_004348</name>
</gene>
<evidence type="ECO:0000256" key="1">
    <source>
        <dbReference type="SAM" id="MobiDB-lite"/>
    </source>
</evidence>
<comment type="caution">
    <text evidence="2">The sequence shown here is derived from an EMBL/GenBank/DDBJ whole genome shotgun (WGS) entry which is preliminary data.</text>
</comment>
<reference evidence="2" key="2">
    <citation type="submission" date="2023-04" db="EMBL/GenBank/DDBJ databases">
        <authorList>
            <person name="Bu L."/>
            <person name="Lu L."/>
            <person name="Laidemitt M.R."/>
            <person name="Zhang S.M."/>
            <person name="Mutuku M."/>
            <person name="Mkoji G."/>
            <person name="Steinauer M."/>
            <person name="Loker E.S."/>
        </authorList>
    </citation>
    <scope>NUCLEOTIDE SEQUENCE</scope>
    <source>
        <strain evidence="2">KasaAsao</strain>
        <tissue evidence="2">Whole Snail</tissue>
    </source>
</reference>